<reference evidence="2 3" key="1">
    <citation type="submission" date="2013-09" db="EMBL/GenBank/DDBJ databases">
        <title>Draft Genome Sequence of five Lactobacillus helveticus strains CIRM-BIA 101T, 103, 104, 951 and 953 isolated from milk product.</title>
        <authorList>
            <person name="Valence F."/>
            <person name="Chuat V."/>
            <person name="Ma L."/>
            <person name="Creno S."/>
            <person name="Falentin H."/>
            <person name="Lortal S."/>
            <person name="Bizet C."/>
            <person name="Clermont D."/>
            <person name="Loux V."/>
            <person name="Bouchier C."/>
            <person name="Cousin S."/>
        </authorList>
    </citation>
    <scope>NUCLEOTIDE SEQUENCE [LARGE SCALE GENOMIC DNA]</scope>
    <source>
        <strain evidence="2 3">CIRM-BIA 953</strain>
    </source>
</reference>
<proteinExistence type="predicted"/>
<evidence type="ECO:0000256" key="1">
    <source>
        <dbReference type="SAM" id="Phobius"/>
    </source>
</evidence>
<comment type="caution">
    <text evidence="2">The sequence shown here is derived from an EMBL/GenBank/DDBJ whole genome shotgun (WGS) entry which is preliminary data.</text>
</comment>
<dbReference type="AlphaFoldDB" id="U4QLZ1"/>
<sequence length="57" mass="6724">MPMNLTSMTTKHLFNLREDRLQSLMQSTFVFNQISSQLFVKATGIFHFVITTVLFRR</sequence>
<name>U4QLZ1_LACHE</name>
<accession>U4QLZ1</accession>
<organism evidence="2 3">
    <name type="scientific">Lactobacillus helveticus CIRM-BIA 953</name>
    <dbReference type="NCBI Taxonomy" id="1226335"/>
    <lineage>
        <taxon>Bacteria</taxon>
        <taxon>Bacillati</taxon>
        <taxon>Bacillota</taxon>
        <taxon>Bacilli</taxon>
        <taxon>Lactobacillales</taxon>
        <taxon>Lactobacillaceae</taxon>
        <taxon>Lactobacillus</taxon>
    </lineage>
</organism>
<keyword evidence="1" id="KW-0812">Transmembrane</keyword>
<protein>
    <submittedName>
        <fullName evidence="2">Uncharacterized protein</fullName>
    </submittedName>
</protein>
<dbReference type="EMBL" id="CBUH010000071">
    <property type="protein sequence ID" value="CDI41950.1"/>
    <property type="molecule type" value="Genomic_DNA"/>
</dbReference>
<keyword evidence="1" id="KW-1133">Transmembrane helix</keyword>
<gene>
    <name evidence="2" type="ORF">LHCIRMBIA953_02296</name>
</gene>
<evidence type="ECO:0000313" key="3">
    <source>
        <dbReference type="Proteomes" id="UP000017243"/>
    </source>
</evidence>
<feature type="transmembrane region" description="Helical" evidence="1">
    <location>
        <begin position="34"/>
        <end position="55"/>
    </location>
</feature>
<evidence type="ECO:0000313" key="2">
    <source>
        <dbReference type="EMBL" id="CDI41950.1"/>
    </source>
</evidence>
<dbReference type="Proteomes" id="UP000017243">
    <property type="component" value="Unassembled WGS sequence"/>
</dbReference>
<keyword evidence="1" id="KW-0472">Membrane</keyword>